<evidence type="ECO:0000259" key="14">
    <source>
        <dbReference type="PROSITE" id="PS50929"/>
    </source>
</evidence>
<feature type="transmembrane region" description="Helical" evidence="12">
    <location>
        <begin position="25"/>
        <end position="44"/>
    </location>
</feature>
<evidence type="ECO:0000256" key="3">
    <source>
        <dbReference type="ARBA" id="ARBA00022448"/>
    </source>
</evidence>
<dbReference type="Gene3D" id="1.20.1560.10">
    <property type="entry name" value="ABC transporter type 1, transmembrane domain"/>
    <property type="match status" value="1"/>
</dbReference>
<evidence type="ECO:0000256" key="10">
    <source>
        <dbReference type="ARBA" id="ARBA00023136"/>
    </source>
</evidence>
<dbReference type="GO" id="GO:0016887">
    <property type="term" value="F:ATP hydrolysis activity"/>
    <property type="evidence" value="ECO:0007669"/>
    <property type="project" value="InterPro"/>
</dbReference>
<evidence type="ECO:0000256" key="5">
    <source>
        <dbReference type="ARBA" id="ARBA00022741"/>
    </source>
</evidence>
<comment type="subcellular location">
    <subcellularLocation>
        <location evidence="1">Peroxisome membrane</location>
        <topology evidence="1">Multi-pass membrane protein</topology>
    </subcellularLocation>
</comment>
<dbReference type="PANTHER" id="PTHR11384">
    <property type="entry name" value="ATP-BINDING CASSETTE, SUB-FAMILY D MEMBER"/>
    <property type="match status" value="1"/>
</dbReference>
<evidence type="ECO:0000256" key="6">
    <source>
        <dbReference type="ARBA" id="ARBA00022801"/>
    </source>
</evidence>
<keyword evidence="5" id="KW-0547">Nucleotide-binding</keyword>
<dbReference type="PANTHER" id="PTHR11384:SF67">
    <property type="entry name" value="ATP-BINDING CASSETTE SUB-FAMILY D MEMBER 1"/>
    <property type="match status" value="1"/>
</dbReference>
<evidence type="ECO:0000313" key="15">
    <source>
        <dbReference type="EMBL" id="KAK9745150.1"/>
    </source>
</evidence>
<evidence type="ECO:0000256" key="12">
    <source>
        <dbReference type="SAM" id="Phobius"/>
    </source>
</evidence>
<dbReference type="InterPro" id="IPR036640">
    <property type="entry name" value="ABC1_TM_sf"/>
</dbReference>
<evidence type="ECO:0000256" key="1">
    <source>
        <dbReference type="ARBA" id="ARBA00004585"/>
    </source>
</evidence>
<dbReference type="InterPro" id="IPR027417">
    <property type="entry name" value="P-loop_NTPase"/>
</dbReference>
<dbReference type="SMART" id="SM00382">
    <property type="entry name" value="AAA"/>
    <property type="match status" value="1"/>
</dbReference>
<dbReference type="GO" id="GO:0005524">
    <property type="term" value="F:ATP binding"/>
    <property type="evidence" value="ECO:0007669"/>
    <property type="project" value="UniProtKB-KW"/>
</dbReference>
<comment type="caution">
    <text evidence="15">The sequence shown here is derived from an EMBL/GenBank/DDBJ whole genome shotgun (WGS) entry which is preliminary data.</text>
</comment>
<gene>
    <name evidence="15" type="ORF">QE152_g7205</name>
</gene>
<feature type="domain" description="ABC transmembrane type-1" evidence="14">
    <location>
        <begin position="119"/>
        <end position="357"/>
    </location>
</feature>
<keyword evidence="7" id="KW-0067">ATP-binding</keyword>
<keyword evidence="11" id="KW-0576">Peroxisome</keyword>
<evidence type="ECO:0000256" key="2">
    <source>
        <dbReference type="ARBA" id="ARBA00008575"/>
    </source>
</evidence>
<dbReference type="GO" id="GO:0042760">
    <property type="term" value="P:very long-chain fatty acid catabolic process"/>
    <property type="evidence" value="ECO:0007669"/>
    <property type="project" value="TreeGrafter"/>
</dbReference>
<feature type="transmembrane region" description="Helical" evidence="12">
    <location>
        <begin position="263"/>
        <end position="283"/>
    </location>
</feature>
<dbReference type="GO" id="GO:0005778">
    <property type="term" value="C:peroxisomal membrane"/>
    <property type="evidence" value="ECO:0007669"/>
    <property type="project" value="UniProtKB-SubCell"/>
</dbReference>
<dbReference type="InterPro" id="IPR017871">
    <property type="entry name" value="ABC_transporter-like_CS"/>
</dbReference>
<dbReference type="InterPro" id="IPR050835">
    <property type="entry name" value="ABC_transporter_sub-D"/>
</dbReference>
<dbReference type="PROSITE" id="PS50893">
    <property type="entry name" value="ABC_TRANSPORTER_2"/>
    <property type="match status" value="1"/>
</dbReference>
<reference evidence="15 16" key="1">
    <citation type="journal article" date="2024" name="BMC Genomics">
        <title>De novo assembly and annotation of Popillia japonica's genome with initial clues to its potential as an invasive pest.</title>
        <authorList>
            <person name="Cucini C."/>
            <person name="Boschi S."/>
            <person name="Funari R."/>
            <person name="Cardaioli E."/>
            <person name="Iannotti N."/>
            <person name="Marturano G."/>
            <person name="Paoli F."/>
            <person name="Bruttini M."/>
            <person name="Carapelli A."/>
            <person name="Frati F."/>
            <person name="Nardi F."/>
        </authorList>
    </citation>
    <scope>NUCLEOTIDE SEQUENCE [LARGE SCALE GENOMIC DNA]</scope>
    <source>
        <strain evidence="15">DMR45628</strain>
    </source>
</reference>
<keyword evidence="3" id="KW-0813">Transport</keyword>
<dbReference type="InterPro" id="IPR011527">
    <property type="entry name" value="ABC1_TM_dom"/>
</dbReference>
<dbReference type="InterPro" id="IPR003439">
    <property type="entry name" value="ABC_transporter-like_ATP-bd"/>
</dbReference>
<accession>A0AAW1MHM8</accession>
<comment type="similarity">
    <text evidence="2">Belongs to the ABC transporter superfamily. ABCD family. Peroxisomal fatty acyl CoA transporter (TC 3.A.1.203) subfamily.</text>
</comment>
<dbReference type="AlphaFoldDB" id="A0AAW1MHM8"/>
<keyword evidence="10 12" id="KW-0472">Membrane</keyword>
<name>A0AAW1MHM8_POPJA</name>
<dbReference type="PROSITE" id="PS00211">
    <property type="entry name" value="ABC_TRANSPORTER_1"/>
    <property type="match status" value="1"/>
</dbReference>
<dbReference type="FunFam" id="3.40.50.300:FF:000800">
    <property type="entry name" value="ATP-binding cassette sub-family D member 1"/>
    <property type="match status" value="1"/>
</dbReference>
<keyword evidence="9 12" id="KW-1133">Transmembrane helix</keyword>
<proteinExistence type="inferred from homology"/>
<dbReference type="Pfam" id="PF06472">
    <property type="entry name" value="ABC_membrane_2"/>
    <property type="match status" value="1"/>
</dbReference>
<evidence type="ECO:0000256" key="7">
    <source>
        <dbReference type="ARBA" id="ARBA00022840"/>
    </source>
</evidence>
<keyword evidence="8" id="KW-1278">Translocase</keyword>
<evidence type="ECO:0000256" key="8">
    <source>
        <dbReference type="ARBA" id="ARBA00022967"/>
    </source>
</evidence>
<organism evidence="15 16">
    <name type="scientific">Popillia japonica</name>
    <name type="common">Japanese beetle</name>
    <dbReference type="NCBI Taxonomy" id="7064"/>
    <lineage>
        <taxon>Eukaryota</taxon>
        <taxon>Metazoa</taxon>
        <taxon>Ecdysozoa</taxon>
        <taxon>Arthropoda</taxon>
        <taxon>Hexapoda</taxon>
        <taxon>Insecta</taxon>
        <taxon>Pterygota</taxon>
        <taxon>Neoptera</taxon>
        <taxon>Endopterygota</taxon>
        <taxon>Coleoptera</taxon>
        <taxon>Polyphaga</taxon>
        <taxon>Scarabaeiformia</taxon>
        <taxon>Scarabaeidae</taxon>
        <taxon>Rutelinae</taxon>
        <taxon>Popillia</taxon>
    </lineage>
</organism>
<dbReference type="CDD" id="cd03223">
    <property type="entry name" value="ABCD_peroxisomal_ALDP"/>
    <property type="match status" value="1"/>
</dbReference>
<feature type="transmembrane region" description="Helical" evidence="12">
    <location>
        <begin position="120"/>
        <end position="143"/>
    </location>
</feature>
<sequence>MPAVVSKFLERADQARDYLNIPRHYIAGAIVGACITAYSVKIAYPIIDGIINKNNPQEVSVNNNNLVKNAEIIHRSQLKKFRKTVPALNLQFLFQFIKLMKIMIPGFFSKEIFQLLGHTAFLFLRTYLSIYVASLEGSIVKYIVRKDTKMFVRQLSKWFFIAVPATFVNSMIRYLESRIALSFRSRLVEHSYGLYFRNQSYYRVAVLDGRLENCSQRLTDDIETVSSSVAHLYGHITKPMFDILLMAIALIKLRRSRDHTTLFAGPLVICSVIGVSALILKLVSPKFGQLVAQEAEKKGHLRYVHTRLITNSEEIAFYGGHKVELSHLRNAYRYLVQHMEHIFGVKLWFVMLEQFLMKYVWSGAGLIAVSLPILLARSTVYEPRISVDDRIGDPVSERTQYFTTAKNLLLTGGDAVERLMSSYKEIVELAGHTARVANLFSVLEEVGRGEYHKTVVQKKDKSEGFQIEFRGDQPVPRGKLIYSNNYEIVLKHVPIVTPNCDVVCSSLDLEIHPGQHLLITGPNGCGKSSLFRILSGLWPVYGGELRTPKNSLFYIPQRPYMVIGNLRDQIIYPDTYADMINKQVTEDDLNKIMRMVHLEHIVQRDGYHSVKDWQDILSGGEKQRMAIARLFYHKPKYALLDECTSAISIDVENDMYQAAIDMGITLMTITHRPTLWKFHTHILQFDGTGSWEFSVLNATSRLSLKSEKEQLLKQPETDARNERLEELNRLLGEDSDKMD</sequence>
<dbReference type="Pfam" id="PF00005">
    <property type="entry name" value="ABC_tran"/>
    <property type="match status" value="1"/>
</dbReference>
<dbReference type="GO" id="GO:0007031">
    <property type="term" value="P:peroxisome organization"/>
    <property type="evidence" value="ECO:0007669"/>
    <property type="project" value="TreeGrafter"/>
</dbReference>
<dbReference type="Proteomes" id="UP001458880">
    <property type="component" value="Unassembled WGS sequence"/>
</dbReference>
<evidence type="ECO:0000256" key="9">
    <source>
        <dbReference type="ARBA" id="ARBA00022989"/>
    </source>
</evidence>
<dbReference type="GO" id="GO:0015910">
    <property type="term" value="P:long-chain fatty acid import into peroxisome"/>
    <property type="evidence" value="ECO:0007669"/>
    <property type="project" value="TreeGrafter"/>
</dbReference>
<dbReference type="Gene3D" id="3.40.50.300">
    <property type="entry name" value="P-loop containing nucleotide triphosphate hydrolases"/>
    <property type="match status" value="1"/>
</dbReference>
<dbReference type="GO" id="GO:0140359">
    <property type="term" value="F:ABC-type transporter activity"/>
    <property type="evidence" value="ECO:0007669"/>
    <property type="project" value="InterPro"/>
</dbReference>
<protein>
    <submittedName>
        <fullName evidence="15">ABC transporter</fullName>
    </submittedName>
</protein>
<dbReference type="GO" id="GO:0006635">
    <property type="term" value="P:fatty acid beta-oxidation"/>
    <property type="evidence" value="ECO:0007669"/>
    <property type="project" value="TreeGrafter"/>
</dbReference>
<dbReference type="SUPFAM" id="SSF52540">
    <property type="entry name" value="P-loop containing nucleoside triphosphate hydrolases"/>
    <property type="match status" value="1"/>
</dbReference>
<dbReference type="PROSITE" id="PS50929">
    <property type="entry name" value="ABC_TM1F"/>
    <property type="match status" value="1"/>
</dbReference>
<dbReference type="SUPFAM" id="SSF90123">
    <property type="entry name" value="ABC transporter transmembrane region"/>
    <property type="match status" value="1"/>
</dbReference>
<dbReference type="GO" id="GO:0005324">
    <property type="term" value="F:long-chain fatty acid transmembrane transporter activity"/>
    <property type="evidence" value="ECO:0007669"/>
    <property type="project" value="TreeGrafter"/>
</dbReference>
<keyword evidence="16" id="KW-1185">Reference proteome</keyword>
<dbReference type="PROSITE" id="PS51257">
    <property type="entry name" value="PROKAR_LIPOPROTEIN"/>
    <property type="match status" value="1"/>
</dbReference>
<evidence type="ECO:0000313" key="16">
    <source>
        <dbReference type="Proteomes" id="UP001458880"/>
    </source>
</evidence>
<keyword evidence="6" id="KW-0378">Hydrolase</keyword>
<evidence type="ECO:0000259" key="13">
    <source>
        <dbReference type="PROSITE" id="PS50893"/>
    </source>
</evidence>
<feature type="domain" description="ABC transporter" evidence="13">
    <location>
        <begin position="488"/>
        <end position="712"/>
    </location>
</feature>
<keyword evidence="4 12" id="KW-0812">Transmembrane</keyword>
<evidence type="ECO:0000256" key="11">
    <source>
        <dbReference type="ARBA" id="ARBA00023140"/>
    </source>
</evidence>
<dbReference type="EMBL" id="JASPKY010000051">
    <property type="protein sequence ID" value="KAK9745150.1"/>
    <property type="molecule type" value="Genomic_DNA"/>
</dbReference>
<feature type="transmembrane region" description="Helical" evidence="12">
    <location>
        <begin position="87"/>
        <end position="108"/>
    </location>
</feature>
<dbReference type="InterPro" id="IPR003593">
    <property type="entry name" value="AAA+_ATPase"/>
</dbReference>
<evidence type="ECO:0000256" key="4">
    <source>
        <dbReference type="ARBA" id="ARBA00022692"/>
    </source>
</evidence>